<dbReference type="InterPro" id="IPR039353">
    <property type="entry name" value="TF_Adf1"/>
</dbReference>
<dbReference type="GO" id="GO:0005667">
    <property type="term" value="C:transcription regulator complex"/>
    <property type="evidence" value="ECO:0007669"/>
    <property type="project" value="TreeGrafter"/>
</dbReference>
<accession>A0A6G0VNZ2</accession>
<feature type="domain" description="MADF" evidence="1">
    <location>
        <begin position="14"/>
        <end position="109"/>
    </location>
</feature>
<dbReference type="EMBL" id="VUJU01013770">
    <property type="protein sequence ID" value="KAF0703733.1"/>
    <property type="molecule type" value="Genomic_DNA"/>
</dbReference>
<reference evidence="2 3" key="1">
    <citation type="submission" date="2019-08" db="EMBL/GenBank/DDBJ databases">
        <title>Whole genome of Aphis craccivora.</title>
        <authorList>
            <person name="Voronova N.V."/>
            <person name="Shulinski R.S."/>
            <person name="Bandarenka Y.V."/>
            <person name="Zhorov D.G."/>
            <person name="Warner D."/>
        </authorList>
    </citation>
    <scope>NUCLEOTIDE SEQUENCE [LARGE SCALE GENOMIC DNA]</scope>
    <source>
        <strain evidence="2">180601</strain>
        <tissue evidence="2">Whole Body</tissue>
    </source>
</reference>
<dbReference type="SMART" id="SM00595">
    <property type="entry name" value="MADF"/>
    <property type="match status" value="1"/>
</dbReference>
<evidence type="ECO:0000259" key="1">
    <source>
        <dbReference type="PROSITE" id="PS51029"/>
    </source>
</evidence>
<dbReference type="GO" id="GO:0005634">
    <property type="term" value="C:nucleus"/>
    <property type="evidence" value="ECO:0007669"/>
    <property type="project" value="TreeGrafter"/>
</dbReference>
<sequence>MALNTQFEIFDIELFIAEIKKYPEIWNLSCESYHDRVKKRSAWINICREFCEGFDEKEDTIKNEIIKKWRNIKDTYLKTLKKPKSGSGFNKGRQYLYARQLSFLTQTCLVPETESSLNSEQRMSDVDNEELTAETELECDQNNLTPNNSVSHKRSRKHDLESSLLAFMNAPIPSPTTKEIQANPNQSFFESLVPILNGFTEEEVIDFRMEV</sequence>
<dbReference type="PANTHER" id="PTHR12243:SF64">
    <property type="entry name" value="DORSAL INTERACTING PROTEIN 3-RELATED"/>
    <property type="match status" value="1"/>
</dbReference>
<organism evidence="2 3">
    <name type="scientific">Aphis craccivora</name>
    <name type="common">Cowpea aphid</name>
    <dbReference type="NCBI Taxonomy" id="307492"/>
    <lineage>
        <taxon>Eukaryota</taxon>
        <taxon>Metazoa</taxon>
        <taxon>Ecdysozoa</taxon>
        <taxon>Arthropoda</taxon>
        <taxon>Hexapoda</taxon>
        <taxon>Insecta</taxon>
        <taxon>Pterygota</taxon>
        <taxon>Neoptera</taxon>
        <taxon>Paraneoptera</taxon>
        <taxon>Hemiptera</taxon>
        <taxon>Sternorrhyncha</taxon>
        <taxon>Aphidomorpha</taxon>
        <taxon>Aphidoidea</taxon>
        <taxon>Aphididae</taxon>
        <taxon>Aphidini</taxon>
        <taxon>Aphis</taxon>
        <taxon>Aphis</taxon>
    </lineage>
</organism>
<feature type="non-terminal residue" evidence="2">
    <location>
        <position position="211"/>
    </location>
</feature>
<comment type="caution">
    <text evidence="2">The sequence shown here is derived from an EMBL/GenBank/DDBJ whole genome shotgun (WGS) entry which is preliminary data.</text>
</comment>
<keyword evidence="3" id="KW-1185">Reference proteome</keyword>
<protein>
    <submittedName>
        <fullName evidence="2">MADF domain-containing protein</fullName>
    </submittedName>
</protein>
<name>A0A6G0VNZ2_APHCR</name>
<evidence type="ECO:0000313" key="3">
    <source>
        <dbReference type="Proteomes" id="UP000478052"/>
    </source>
</evidence>
<gene>
    <name evidence="2" type="ORF">FWK35_00033733</name>
</gene>
<dbReference type="InterPro" id="IPR006578">
    <property type="entry name" value="MADF-dom"/>
</dbReference>
<dbReference type="Proteomes" id="UP000478052">
    <property type="component" value="Unassembled WGS sequence"/>
</dbReference>
<dbReference type="OrthoDB" id="6600052at2759"/>
<dbReference type="GO" id="GO:0006357">
    <property type="term" value="P:regulation of transcription by RNA polymerase II"/>
    <property type="evidence" value="ECO:0007669"/>
    <property type="project" value="TreeGrafter"/>
</dbReference>
<dbReference type="PROSITE" id="PS51029">
    <property type="entry name" value="MADF"/>
    <property type="match status" value="1"/>
</dbReference>
<dbReference type="PANTHER" id="PTHR12243">
    <property type="entry name" value="MADF DOMAIN TRANSCRIPTION FACTOR"/>
    <property type="match status" value="1"/>
</dbReference>
<proteinExistence type="predicted"/>
<evidence type="ECO:0000313" key="2">
    <source>
        <dbReference type="EMBL" id="KAF0703733.1"/>
    </source>
</evidence>
<dbReference type="AlphaFoldDB" id="A0A6G0VNZ2"/>
<dbReference type="Pfam" id="PF10545">
    <property type="entry name" value="MADF_DNA_bdg"/>
    <property type="match status" value="1"/>
</dbReference>